<accession>A0A017RYF0</accession>
<evidence type="ECO:0000256" key="3">
    <source>
        <dbReference type="ARBA" id="ARBA00022448"/>
    </source>
</evidence>
<feature type="transmembrane region" description="Helical" evidence="8">
    <location>
        <begin position="217"/>
        <end position="241"/>
    </location>
</feature>
<feature type="transmembrane region" description="Helical" evidence="8">
    <location>
        <begin position="83"/>
        <end position="104"/>
    </location>
</feature>
<keyword evidence="7 8" id="KW-0472">Membrane</keyword>
<keyword evidence="5 8" id="KW-0812">Transmembrane</keyword>
<feature type="transmembrane region" description="Helical" evidence="8">
    <location>
        <begin position="192"/>
        <end position="208"/>
    </location>
</feature>
<keyword evidence="10" id="KW-1185">Reference proteome</keyword>
<evidence type="ECO:0000256" key="1">
    <source>
        <dbReference type="ARBA" id="ARBA00004141"/>
    </source>
</evidence>
<dbReference type="GO" id="GO:0016020">
    <property type="term" value="C:membrane"/>
    <property type="evidence" value="ECO:0007669"/>
    <property type="project" value="UniProtKB-SubCell"/>
</dbReference>
<dbReference type="Pfam" id="PF03845">
    <property type="entry name" value="Spore_permease"/>
    <property type="match status" value="1"/>
</dbReference>
<comment type="caution">
    <text evidence="9">The sequence shown here is derived from an EMBL/GenBank/DDBJ whole genome shotgun (WGS) entry which is preliminary data.</text>
</comment>
<proteinExistence type="inferred from homology"/>
<evidence type="ECO:0000256" key="7">
    <source>
        <dbReference type="ARBA" id="ARBA00023136"/>
    </source>
</evidence>
<dbReference type="STRING" id="1403537.Q428_02205"/>
<feature type="transmembrane region" description="Helical" evidence="8">
    <location>
        <begin position="42"/>
        <end position="63"/>
    </location>
</feature>
<comment type="similarity">
    <text evidence="2">Belongs to the amino acid-polyamine-organocation (APC) superfamily. Spore germination protein (SGP) (TC 2.A.3.9) family.</text>
</comment>
<dbReference type="Gene3D" id="1.20.1740.10">
    <property type="entry name" value="Amino acid/polyamine transporter I"/>
    <property type="match status" value="1"/>
</dbReference>
<dbReference type="OrthoDB" id="1931502at2"/>
<evidence type="ECO:0000256" key="5">
    <source>
        <dbReference type="ARBA" id="ARBA00022692"/>
    </source>
</evidence>
<evidence type="ECO:0000256" key="8">
    <source>
        <dbReference type="SAM" id="Phobius"/>
    </source>
</evidence>
<dbReference type="NCBIfam" id="TIGR00912">
    <property type="entry name" value="2A0309"/>
    <property type="match status" value="1"/>
</dbReference>
<feature type="transmembrane region" description="Helical" evidence="8">
    <location>
        <begin position="305"/>
        <end position="322"/>
    </location>
</feature>
<keyword evidence="6 8" id="KW-1133">Transmembrane helix</keyword>
<evidence type="ECO:0000256" key="4">
    <source>
        <dbReference type="ARBA" id="ARBA00022544"/>
    </source>
</evidence>
<feature type="transmembrane region" description="Helical" evidence="8">
    <location>
        <begin position="261"/>
        <end position="284"/>
    </location>
</feature>
<feature type="transmembrane region" description="Helical" evidence="8">
    <location>
        <begin position="149"/>
        <end position="166"/>
    </location>
</feature>
<keyword evidence="3" id="KW-0813">Transport</keyword>
<evidence type="ECO:0000256" key="2">
    <source>
        <dbReference type="ARBA" id="ARBA00007998"/>
    </source>
</evidence>
<dbReference type="PANTHER" id="PTHR34975">
    <property type="entry name" value="SPORE GERMINATION PROTEIN A2"/>
    <property type="match status" value="1"/>
</dbReference>
<organism evidence="9 10">
    <name type="scientific">Fervidicella metallireducens AeB</name>
    <dbReference type="NCBI Taxonomy" id="1403537"/>
    <lineage>
        <taxon>Bacteria</taxon>
        <taxon>Bacillati</taxon>
        <taxon>Bacillota</taxon>
        <taxon>Clostridia</taxon>
        <taxon>Eubacteriales</taxon>
        <taxon>Clostridiaceae</taxon>
        <taxon>Fervidicella</taxon>
    </lineage>
</organism>
<evidence type="ECO:0008006" key="11">
    <source>
        <dbReference type="Google" id="ProtNLM"/>
    </source>
</evidence>
<protein>
    <recommendedName>
        <fullName evidence="11">Spore germination protein</fullName>
    </recommendedName>
</protein>
<dbReference type="Proteomes" id="UP000019681">
    <property type="component" value="Unassembled WGS sequence"/>
</dbReference>
<dbReference type="InterPro" id="IPR004761">
    <property type="entry name" value="Spore_GerAB"/>
</dbReference>
<evidence type="ECO:0000256" key="6">
    <source>
        <dbReference type="ARBA" id="ARBA00022989"/>
    </source>
</evidence>
<feature type="transmembrane region" description="Helical" evidence="8">
    <location>
        <begin position="124"/>
        <end position="140"/>
    </location>
</feature>
<feature type="transmembrane region" description="Helical" evidence="8">
    <location>
        <begin position="12"/>
        <end position="30"/>
    </location>
</feature>
<evidence type="ECO:0000313" key="10">
    <source>
        <dbReference type="Proteomes" id="UP000019681"/>
    </source>
</evidence>
<feature type="transmembrane region" description="Helical" evidence="8">
    <location>
        <begin position="334"/>
        <end position="355"/>
    </location>
</feature>
<keyword evidence="4" id="KW-0309">Germination</keyword>
<dbReference type="GO" id="GO:0009847">
    <property type="term" value="P:spore germination"/>
    <property type="evidence" value="ECO:0007669"/>
    <property type="project" value="InterPro"/>
</dbReference>
<dbReference type="EMBL" id="AZQP01000004">
    <property type="protein sequence ID" value="EYE89434.1"/>
    <property type="molecule type" value="Genomic_DNA"/>
</dbReference>
<evidence type="ECO:0000313" key="9">
    <source>
        <dbReference type="EMBL" id="EYE89434.1"/>
    </source>
</evidence>
<reference evidence="9 10" key="1">
    <citation type="journal article" date="2014" name="Genome Announc.">
        <title>Draft Genome Sequence of Fervidicella metallireducens Strain AeBT, an Iron-Reducing Thermoanaerobe from the Great Artesian Basin.</title>
        <authorList>
            <person name="Patel B.K."/>
        </authorList>
    </citation>
    <scope>NUCLEOTIDE SEQUENCE [LARGE SCALE GENOMIC DNA]</scope>
    <source>
        <strain evidence="9 10">AeB</strain>
    </source>
</reference>
<dbReference type="AlphaFoldDB" id="A0A017RYF0"/>
<gene>
    <name evidence="9" type="ORF">Q428_02205</name>
</gene>
<comment type="subcellular location">
    <subcellularLocation>
        <location evidence="1">Membrane</location>
        <topology evidence="1">Multi-pass membrane protein</topology>
    </subcellularLocation>
</comment>
<dbReference type="RefSeq" id="WP_035377739.1">
    <property type="nucleotide sequence ID" value="NZ_AZQP01000004.1"/>
</dbReference>
<dbReference type="PANTHER" id="PTHR34975:SF2">
    <property type="entry name" value="SPORE GERMINATION PROTEIN A2"/>
    <property type="match status" value="1"/>
</dbReference>
<name>A0A017RYF0_9CLOT</name>
<sequence>MDEKNNLYLNDLEVIALLVGNMVGIGILSLPGAVVKDAKQSGWISVIIGGIYPLVFGFLAMYLCRKHSDENILNLSKRYFGNIVGNLLNIIFLSFFAINVIAVVTGFTNVLTVYGTPFLKPLKILLVITITVAYISNLGLKTIGRINKISLFLIIALNLLLLSALRKGNYLNLFPLFGGGMKNIISASKESAFSYGGIEIIFLIYPYIRNKDKLKSIIIKASSITIAIYTWITFATIYYLGHRFILKNIWPVLMLTESIDLPIVNSFRLIFLFLWSIVMLKLIVNNYYSVIFIFKDVFRNKIFKNVHIWFIPVVVFSGVALGNEIQRRELLDFIIPKITIFNLFYVLLIAIMSALKDKNMNKNSGKGIDK</sequence>